<comment type="caution">
    <text evidence="4">The sequence shown here is derived from an EMBL/GenBank/DDBJ whole genome shotgun (WGS) entry which is preliminary data.</text>
</comment>
<protein>
    <submittedName>
        <fullName evidence="4">GNAT family N-acetyltransferase</fullName>
    </submittedName>
</protein>
<gene>
    <name evidence="4" type="ORF">IQ249_05355</name>
</gene>
<dbReference type="CDD" id="cd04301">
    <property type="entry name" value="NAT_SF"/>
    <property type="match status" value="1"/>
</dbReference>
<dbReference type="InterPro" id="IPR051016">
    <property type="entry name" value="Diverse_Substrate_AcTransf"/>
</dbReference>
<dbReference type="RefSeq" id="WP_194028415.1">
    <property type="nucleotide sequence ID" value="NZ_JADEWZ010000006.1"/>
</dbReference>
<dbReference type="EMBL" id="JADEWZ010000006">
    <property type="protein sequence ID" value="MBE9115322.1"/>
    <property type="molecule type" value="Genomic_DNA"/>
</dbReference>
<accession>A0A8J7B3T9</accession>
<dbReference type="PANTHER" id="PTHR10545">
    <property type="entry name" value="DIAMINE N-ACETYLTRANSFERASE"/>
    <property type="match status" value="1"/>
</dbReference>
<dbReference type="Proteomes" id="UP000654482">
    <property type="component" value="Unassembled WGS sequence"/>
</dbReference>
<name>A0A8J7B3T9_9CYAN</name>
<organism evidence="4 5">
    <name type="scientific">Lusitaniella coriacea LEGE 07157</name>
    <dbReference type="NCBI Taxonomy" id="945747"/>
    <lineage>
        <taxon>Bacteria</taxon>
        <taxon>Bacillati</taxon>
        <taxon>Cyanobacteriota</taxon>
        <taxon>Cyanophyceae</taxon>
        <taxon>Spirulinales</taxon>
        <taxon>Lusitaniellaceae</taxon>
        <taxon>Lusitaniella</taxon>
    </lineage>
</organism>
<dbReference type="InterPro" id="IPR000182">
    <property type="entry name" value="GNAT_dom"/>
</dbReference>
<keyword evidence="1" id="KW-0808">Transferase</keyword>
<proteinExistence type="predicted"/>
<dbReference type="Pfam" id="PF00583">
    <property type="entry name" value="Acetyltransf_1"/>
    <property type="match status" value="1"/>
</dbReference>
<dbReference type="AlphaFoldDB" id="A0A8J7B3T9"/>
<evidence type="ECO:0000313" key="4">
    <source>
        <dbReference type="EMBL" id="MBE9115322.1"/>
    </source>
</evidence>
<dbReference type="PANTHER" id="PTHR10545:SF29">
    <property type="entry name" value="GH14572P-RELATED"/>
    <property type="match status" value="1"/>
</dbReference>
<evidence type="ECO:0000313" key="5">
    <source>
        <dbReference type="Proteomes" id="UP000654482"/>
    </source>
</evidence>
<dbReference type="GO" id="GO:0008080">
    <property type="term" value="F:N-acetyltransferase activity"/>
    <property type="evidence" value="ECO:0007669"/>
    <property type="project" value="UniProtKB-ARBA"/>
</dbReference>
<dbReference type="PROSITE" id="PS51186">
    <property type="entry name" value="GNAT"/>
    <property type="match status" value="1"/>
</dbReference>
<keyword evidence="5" id="KW-1185">Reference proteome</keyword>
<dbReference type="Gene3D" id="3.40.630.30">
    <property type="match status" value="1"/>
</dbReference>
<reference evidence="4" key="1">
    <citation type="submission" date="2020-10" db="EMBL/GenBank/DDBJ databases">
        <authorList>
            <person name="Castelo-Branco R."/>
            <person name="Eusebio N."/>
            <person name="Adriana R."/>
            <person name="Vieira A."/>
            <person name="Brugerolle De Fraissinette N."/>
            <person name="Rezende De Castro R."/>
            <person name="Schneider M.P."/>
            <person name="Vasconcelos V."/>
            <person name="Leao P.N."/>
        </authorList>
    </citation>
    <scope>NUCLEOTIDE SEQUENCE</scope>
    <source>
        <strain evidence="4">LEGE 07157</strain>
    </source>
</reference>
<feature type="domain" description="N-acetyltransferase" evidence="3">
    <location>
        <begin position="1"/>
        <end position="155"/>
    </location>
</feature>
<keyword evidence="2" id="KW-0012">Acyltransferase</keyword>
<evidence type="ECO:0000259" key="3">
    <source>
        <dbReference type="PROSITE" id="PS51186"/>
    </source>
</evidence>
<evidence type="ECO:0000256" key="2">
    <source>
        <dbReference type="ARBA" id="ARBA00023315"/>
    </source>
</evidence>
<evidence type="ECO:0000256" key="1">
    <source>
        <dbReference type="ARBA" id="ARBA00022679"/>
    </source>
</evidence>
<dbReference type="SUPFAM" id="SSF55729">
    <property type="entry name" value="Acyl-CoA N-acyltransferases (Nat)"/>
    <property type="match status" value="1"/>
</dbReference>
<sequence length="155" mass="17539">MRIRTATSKDVSLIFSFIQKKAEFDRAMCAFSGILQVCEGKIEKTLFGEIPFAYVSFAEQSERAIGFALYGFRYSSFAGQPSIWLDDLYVSEEMRSQGAGTALMNHLVGIAKTHHCTHLAWTADTRNTRGLSFYNRLGAKVIEKKGNQCFFQWIL</sequence>
<dbReference type="InterPro" id="IPR016181">
    <property type="entry name" value="Acyl_CoA_acyltransferase"/>
</dbReference>